<dbReference type="CDD" id="cd09071">
    <property type="entry name" value="FAR_C"/>
    <property type="match status" value="1"/>
</dbReference>
<protein>
    <recommendedName>
        <fullName evidence="4">Fatty acyl-CoA reductase</fullName>
        <ecNumber evidence="4">1.2.1.84</ecNumber>
    </recommendedName>
</protein>
<evidence type="ECO:0000256" key="2">
    <source>
        <dbReference type="ARBA" id="ARBA00022516"/>
    </source>
</evidence>
<name>A0A2J7QCW3_9NEOP</name>
<dbReference type="PANTHER" id="PTHR11011:SF12">
    <property type="entry name" value="FATTY ACYL-COA REDUCTASE"/>
    <property type="match status" value="1"/>
</dbReference>
<comment type="caution">
    <text evidence="7">The sequence shown here is derived from an EMBL/GenBank/DDBJ whole genome shotgun (WGS) entry which is preliminary data.</text>
</comment>
<dbReference type="PANTHER" id="PTHR11011">
    <property type="entry name" value="MALE STERILITY PROTEIN 2-RELATED"/>
    <property type="match status" value="1"/>
</dbReference>
<dbReference type="SUPFAM" id="SSF51735">
    <property type="entry name" value="NAD(P)-binding Rossmann-fold domains"/>
    <property type="match status" value="1"/>
</dbReference>
<comment type="similarity">
    <text evidence="1 4">Belongs to the fatty acyl-CoA reductase family.</text>
</comment>
<dbReference type="InterPro" id="IPR026055">
    <property type="entry name" value="FAR"/>
</dbReference>
<evidence type="ECO:0000259" key="5">
    <source>
        <dbReference type="Pfam" id="PF03015"/>
    </source>
</evidence>
<comment type="function">
    <text evidence="4">Catalyzes the reduction of fatty acyl-CoA to fatty alcohols.</text>
</comment>
<feature type="domain" description="Thioester reductase (TE)" evidence="6">
    <location>
        <begin position="8"/>
        <end position="105"/>
    </location>
</feature>
<dbReference type="AlphaFoldDB" id="A0A2J7QCW3"/>
<dbReference type="Gene3D" id="3.40.50.720">
    <property type="entry name" value="NAD(P)-binding Rossmann-like Domain"/>
    <property type="match status" value="1"/>
</dbReference>
<keyword evidence="8" id="KW-1185">Reference proteome</keyword>
<keyword evidence="4" id="KW-0560">Oxidoreductase</keyword>
<evidence type="ECO:0000256" key="3">
    <source>
        <dbReference type="ARBA" id="ARBA00023098"/>
    </source>
</evidence>
<keyword evidence="4" id="KW-0812">Transmembrane</keyword>
<dbReference type="InterPro" id="IPR036291">
    <property type="entry name" value="NAD(P)-bd_dom_sf"/>
</dbReference>
<dbReference type="GO" id="GO:0080019">
    <property type="term" value="F:alcohol-forming very long-chain fatty acyl-CoA reductase activity"/>
    <property type="evidence" value="ECO:0007669"/>
    <property type="project" value="InterPro"/>
</dbReference>
<dbReference type="STRING" id="105785.A0A2J7QCW3"/>
<sequence length="340" mass="39259">MRCVQWMDETMLSMITERLIAPHPNTYTYTKRLAECLVGNHCPDLPVVIARPAIVTPTFKEPMPGWVDSLNGPIGLLVGGGKGVIRSMHCKGEYQAEVVPVDMAISGLIAIAWRTGTSENRPDEVPVYNITSSSVKRITFKDMLDKGRAVVHDNPFEMMLWYPDGNIRSSKLVHNIYVIFLHFLPAYFIDLLLLLCRQKRFMVRLQYKIQDGLEVLQYFTTRKWNFRSAKFCALRKELNPVDREIFFTDFEAVDDDEYMVHTVLGARQYCLKEPLSSLPRCRRNLKILYVVDRICSALFYLFLAWMVFSYSETARQLLDASTEYLSKMPLVRSFVSFGDM</sequence>
<dbReference type="InterPro" id="IPR033640">
    <property type="entry name" value="FAR_C"/>
</dbReference>
<dbReference type="OrthoDB" id="429813at2759"/>
<feature type="domain" description="Fatty acyl-CoA reductase C-terminal" evidence="5">
    <location>
        <begin position="181"/>
        <end position="273"/>
    </location>
</feature>
<evidence type="ECO:0000256" key="1">
    <source>
        <dbReference type="ARBA" id="ARBA00005928"/>
    </source>
</evidence>
<organism evidence="7 8">
    <name type="scientific">Cryptotermes secundus</name>
    <dbReference type="NCBI Taxonomy" id="105785"/>
    <lineage>
        <taxon>Eukaryota</taxon>
        <taxon>Metazoa</taxon>
        <taxon>Ecdysozoa</taxon>
        <taxon>Arthropoda</taxon>
        <taxon>Hexapoda</taxon>
        <taxon>Insecta</taxon>
        <taxon>Pterygota</taxon>
        <taxon>Neoptera</taxon>
        <taxon>Polyneoptera</taxon>
        <taxon>Dictyoptera</taxon>
        <taxon>Blattodea</taxon>
        <taxon>Blattoidea</taxon>
        <taxon>Termitoidae</taxon>
        <taxon>Kalotermitidae</taxon>
        <taxon>Cryptotermitinae</taxon>
        <taxon>Cryptotermes</taxon>
    </lineage>
</organism>
<evidence type="ECO:0000313" key="7">
    <source>
        <dbReference type="EMBL" id="PNF26417.1"/>
    </source>
</evidence>
<dbReference type="EC" id="1.2.1.84" evidence="4"/>
<dbReference type="Proteomes" id="UP000235965">
    <property type="component" value="Unassembled WGS sequence"/>
</dbReference>
<proteinExistence type="inferred from homology"/>
<gene>
    <name evidence="7" type="ORF">B7P43_G17079</name>
</gene>
<keyword evidence="4" id="KW-0521">NADP</keyword>
<dbReference type="GO" id="GO:0005777">
    <property type="term" value="C:peroxisome"/>
    <property type="evidence" value="ECO:0007669"/>
    <property type="project" value="TreeGrafter"/>
</dbReference>
<keyword evidence="3 4" id="KW-0443">Lipid metabolism</keyword>
<comment type="catalytic activity">
    <reaction evidence="4">
        <text>a long-chain fatty acyl-CoA + 2 NADPH + 2 H(+) = a long-chain primary fatty alcohol + 2 NADP(+) + CoA</text>
        <dbReference type="Rhea" id="RHEA:52716"/>
        <dbReference type="ChEBI" id="CHEBI:15378"/>
        <dbReference type="ChEBI" id="CHEBI:57287"/>
        <dbReference type="ChEBI" id="CHEBI:57783"/>
        <dbReference type="ChEBI" id="CHEBI:58349"/>
        <dbReference type="ChEBI" id="CHEBI:77396"/>
        <dbReference type="ChEBI" id="CHEBI:83139"/>
        <dbReference type="EC" id="1.2.1.84"/>
    </reaction>
</comment>
<evidence type="ECO:0000259" key="6">
    <source>
        <dbReference type="Pfam" id="PF07993"/>
    </source>
</evidence>
<evidence type="ECO:0000256" key="4">
    <source>
        <dbReference type="RuleBase" id="RU363097"/>
    </source>
</evidence>
<keyword evidence="2 4" id="KW-0444">Lipid biosynthesis</keyword>
<dbReference type="GO" id="GO:0102965">
    <property type="term" value="F:alcohol-forming long-chain fatty acyl-CoA reductase activity"/>
    <property type="evidence" value="ECO:0007669"/>
    <property type="project" value="UniProtKB-EC"/>
</dbReference>
<evidence type="ECO:0000313" key="8">
    <source>
        <dbReference type="Proteomes" id="UP000235965"/>
    </source>
</evidence>
<dbReference type="InParanoid" id="A0A2J7QCW3"/>
<dbReference type="Pfam" id="PF03015">
    <property type="entry name" value="Sterile"/>
    <property type="match status" value="1"/>
</dbReference>
<feature type="transmembrane region" description="Helical" evidence="4">
    <location>
        <begin position="176"/>
        <end position="196"/>
    </location>
</feature>
<dbReference type="EMBL" id="NEVH01015872">
    <property type="protein sequence ID" value="PNF26417.1"/>
    <property type="molecule type" value="Genomic_DNA"/>
</dbReference>
<keyword evidence="4" id="KW-1133">Transmembrane helix</keyword>
<reference evidence="7 8" key="1">
    <citation type="submission" date="2017-12" db="EMBL/GenBank/DDBJ databases">
        <title>Hemimetabolous genomes reveal molecular basis of termite eusociality.</title>
        <authorList>
            <person name="Harrison M.C."/>
            <person name="Jongepier E."/>
            <person name="Robertson H.M."/>
            <person name="Arning N."/>
            <person name="Bitard-Feildel T."/>
            <person name="Chao H."/>
            <person name="Childers C.P."/>
            <person name="Dinh H."/>
            <person name="Doddapaneni H."/>
            <person name="Dugan S."/>
            <person name="Gowin J."/>
            <person name="Greiner C."/>
            <person name="Han Y."/>
            <person name="Hu H."/>
            <person name="Hughes D.S.T."/>
            <person name="Huylmans A.-K."/>
            <person name="Kemena C."/>
            <person name="Kremer L.P.M."/>
            <person name="Lee S.L."/>
            <person name="Lopez-Ezquerra A."/>
            <person name="Mallet L."/>
            <person name="Monroy-Kuhn J.M."/>
            <person name="Moser A."/>
            <person name="Murali S.C."/>
            <person name="Muzny D.M."/>
            <person name="Otani S."/>
            <person name="Piulachs M.-D."/>
            <person name="Poelchau M."/>
            <person name="Qu J."/>
            <person name="Schaub F."/>
            <person name="Wada-Katsumata A."/>
            <person name="Worley K.C."/>
            <person name="Xie Q."/>
            <person name="Ylla G."/>
            <person name="Poulsen M."/>
            <person name="Gibbs R.A."/>
            <person name="Schal C."/>
            <person name="Richards S."/>
            <person name="Belles X."/>
            <person name="Korb J."/>
            <person name="Bornberg-Bauer E."/>
        </authorList>
    </citation>
    <scope>NUCLEOTIDE SEQUENCE [LARGE SCALE GENOMIC DNA]</scope>
    <source>
        <tissue evidence="7">Whole body</tissue>
    </source>
</reference>
<accession>A0A2J7QCW3</accession>
<feature type="transmembrane region" description="Helical" evidence="4">
    <location>
        <begin position="287"/>
        <end position="308"/>
    </location>
</feature>
<dbReference type="InterPro" id="IPR013120">
    <property type="entry name" value="FAR_NAD-bd"/>
</dbReference>
<dbReference type="Pfam" id="PF07993">
    <property type="entry name" value="NAD_binding_4"/>
    <property type="match status" value="1"/>
</dbReference>
<dbReference type="GO" id="GO:0035336">
    <property type="term" value="P:long-chain fatty-acyl-CoA metabolic process"/>
    <property type="evidence" value="ECO:0007669"/>
    <property type="project" value="TreeGrafter"/>
</dbReference>
<keyword evidence="4" id="KW-0472">Membrane</keyword>